<comment type="subcellular location">
    <subcellularLocation>
        <location evidence="1 13">Cytoplasm</location>
    </subcellularLocation>
</comment>
<evidence type="ECO:0000256" key="11">
    <source>
        <dbReference type="ARBA" id="ARBA00023146"/>
    </source>
</evidence>
<accession>A0A927K1I6</accession>
<feature type="binding site" evidence="13">
    <location>
        <position position="244"/>
    </location>
    <ligand>
        <name>Zn(2+)</name>
        <dbReference type="ChEBI" id="CHEBI:29105"/>
    </ligand>
</feature>
<dbReference type="Pfam" id="PF09190">
    <property type="entry name" value="DALR_2"/>
    <property type="match status" value="1"/>
</dbReference>
<keyword evidence="9 13" id="KW-0067">ATP-binding</keyword>
<keyword evidence="8 13" id="KW-0862">Zinc</keyword>
<dbReference type="InterPro" id="IPR014729">
    <property type="entry name" value="Rossmann-like_a/b/a_fold"/>
</dbReference>
<dbReference type="SUPFAM" id="SSF52374">
    <property type="entry name" value="Nucleotidylyl transferase"/>
    <property type="match status" value="1"/>
</dbReference>
<evidence type="ECO:0000256" key="9">
    <source>
        <dbReference type="ARBA" id="ARBA00022840"/>
    </source>
</evidence>
<feature type="compositionally biased region" description="Gly residues" evidence="14">
    <location>
        <begin position="339"/>
        <end position="351"/>
    </location>
</feature>
<keyword evidence="17" id="KW-1185">Reference proteome</keyword>
<keyword evidence="11 13" id="KW-0030">Aminoacyl-tRNA synthetase</keyword>
<dbReference type="GO" id="GO:0004817">
    <property type="term" value="F:cysteine-tRNA ligase activity"/>
    <property type="evidence" value="ECO:0007669"/>
    <property type="project" value="UniProtKB-UniRule"/>
</dbReference>
<evidence type="ECO:0000256" key="14">
    <source>
        <dbReference type="SAM" id="MobiDB-lite"/>
    </source>
</evidence>
<dbReference type="NCBIfam" id="TIGR00435">
    <property type="entry name" value="cysS"/>
    <property type="match status" value="1"/>
</dbReference>
<dbReference type="CDD" id="cd00672">
    <property type="entry name" value="CysRS_core"/>
    <property type="match status" value="1"/>
</dbReference>
<keyword evidence="4 13" id="KW-0963">Cytoplasm</keyword>
<evidence type="ECO:0000313" key="17">
    <source>
        <dbReference type="Proteomes" id="UP000616839"/>
    </source>
</evidence>
<feature type="short sequence motif" description="'HIGH' region" evidence="13">
    <location>
        <begin position="31"/>
        <end position="41"/>
    </location>
</feature>
<dbReference type="EMBL" id="JACYXZ010000001">
    <property type="protein sequence ID" value="MBD8868374.1"/>
    <property type="molecule type" value="Genomic_DNA"/>
</dbReference>
<evidence type="ECO:0000256" key="10">
    <source>
        <dbReference type="ARBA" id="ARBA00022917"/>
    </source>
</evidence>
<evidence type="ECO:0000313" key="16">
    <source>
        <dbReference type="EMBL" id="MBD8868374.1"/>
    </source>
</evidence>
<dbReference type="InterPro" id="IPR032678">
    <property type="entry name" value="tRNA-synt_1_cat_dom"/>
</dbReference>
<comment type="subunit">
    <text evidence="3 13">Monomer.</text>
</comment>
<evidence type="ECO:0000256" key="1">
    <source>
        <dbReference type="ARBA" id="ARBA00004496"/>
    </source>
</evidence>
<evidence type="ECO:0000256" key="5">
    <source>
        <dbReference type="ARBA" id="ARBA00022598"/>
    </source>
</evidence>
<feature type="binding site" evidence="13">
    <location>
        <position position="240"/>
    </location>
    <ligand>
        <name>Zn(2+)</name>
        <dbReference type="ChEBI" id="CHEBI:29105"/>
    </ligand>
</feature>
<dbReference type="Pfam" id="PF01406">
    <property type="entry name" value="tRNA-synt_1e"/>
    <property type="match status" value="1"/>
</dbReference>
<organism evidence="16 17">
    <name type="scientific">Nocardioides donggukensis</name>
    <dbReference type="NCBI Taxonomy" id="2774019"/>
    <lineage>
        <taxon>Bacteria</taxon>
        <taxon>Bacillati</taxon>
        <taxon>Actinomycetota</taxon>
        <taxon>Actinomycetes</taxon>
        <taxon>Propionibacteriales</taxon>
        <taxon>Nocardioidaceae</taxon>
        <taxon>Nocardioides</taxon>
    </lineage>
</organism>
<feature type="binding site" evidence="13">
    <location>
        <position position="215"/>
    </location>
    <ligand>
        <name>Zn(2+)</name>
        <dbReference type="ChEBI" id="CHEBI:29105"/>
    </ligand>
</feature>
<dbReference type="Gene3D" id="1.20.120.1910">
    <property type="entry name" value="Cysteine-tRNA ligase, C-terminal anti-codon recognition domain"/>
    <property type="match status" value="1"/>
</dbReference>
<evidence type="ECO:0000256" key="12">
    <source>
        <dbReference type="ARBA" id="ARBA00047398"/>
    </source>
</evidence>
<dbReference type="GO" id="GO:0005524">
    <property type="term" value="F:ATP binding"/>
    <property type="evidence" value="ECO:0007669"/>
    <property type="project" value="UniProtKB-UniRule"/>
</dbReference>
<evidence type="ECO:0000256" key="4">
    <source>
        <dbReference type="ARBA" id="ARBA00022490"/>
    </source>
</evidence>
<comment type="cofactor">
    <cofactor evidence="13">
        <name>Zn(2+)</name>
        <dbReference type="ChEBI" id="CHEBI:29105"/>
    </cofactor>
    <text evidence="13">Binds 1 zinc ion per subunit.</text>
</comment>
<dbReference type="Gene3D" id="3.40.50.620">
    <property type="entry name" value="HUPs"/>
    <property type="match status" value="1"/>
</dbReference>
<dbReference type="RefSeq" id="WP_192139970.1">
    <property type="nucleotide sequence ID" value="NZ_JACYXZ010000001.1"/>
</dbReference>
<dbReference type="EC" id="6.1.1.16" evidence="13"/>
<dbReference type="InterPro" id="IPR015803">
    <property type="entry name" value="Cys-tRNA-ligase"/>
</dbReference>
<evidence type="ECO:0000256" key="8">
    <source>
        <dbReference type="ARBA" id="ARBA00022833"/>
    </source>
</evidence>
<sequence length="508" mass="55204">MALRLYDSATRDARDFVPLEEGRVGIYVCGLTVQSEPHVGHVRSAVNFDVLQRWLRHSGYAVTFIRNVTDIDDKILVKAAEQGRPWYNLAYDMAHELSAAYASLNVQRPTYEPAATGHVPEMVELIGRLVERGHAYPAADDSGDVYFDVGSWPAYGELSGQRVEDMEAAADADPRGKRDPRDFALWKGWKSETEPETASWPSPWGRGRPGWHIECSAMAGKYLGAAFDIHGGGIDLRFPHHENEQAQSRAAGQRFASYWLHNAWITTSGEKMSKSLGNSLLVPNVLERVRGVELRFYLVSAHYRSHVEFSFEALDEAAAGYRRIESFLERAGDLPASGSGSGSGTGTGTGTGTVKEPQLRPIDMEIGAEHVERAQLRLLDQLPAAFVAAMDDDLGTPAAVAAVHDAVREGNRLLAAGDRDRAAEQAGAVRAMLDVLGLDPADPAYAAGTSSAQGRLETAVDTLVAGLLGERDRARAARDYAAADAIRDRIKAAGIEIEDTPSGPRWSI</sequence>
<reference evidence="16" key="1">
    <citation type="submission" date="2020-09" db="EMBL/GenBank/DDBJ databases">
        <title>Nocardioides sp. strain MJB4 16S ribosomal RNA gene Genome sequencing and assembly.</title>
        <authorList>
            <person name="Kim I."/>
        </authorList>
    </citation>
    <scope>NUCLEOTIDE SEQUENCE</scope>
    <source>
        <strain evidence="16">MJB4</strain>
    </source>
</reference>
<keyword evidence="10 13" id="KW-0648">Protein biosynthesis</keyword>
<proteinExistence type="inferred from homology"/>
<keyword evidence="5 13" id="KW-0436">Ligase</keyword>
<dbReference type="Proteomes" id="UP000616839">
    <property type="component" value="Unassembled WGS sequence"/>
</dbReference>
<evidence type="ECO:0000256" key="6">
    <source>
        <dbReference type="ARBA" id="ARBA00022723"/>
    </source>
</evidence>
<evidence type="ECO:0000256" key="3">
    <source>
        <dbReference type="ARBA" id="ARBA00011245"/>
    </source>
</evidence>
<dbReference type="GO" id="GO:0005829">
    <property type="term" value="C:cytosol"/>
    <property type="evidence" value="ECO:0007669"/>
    <property type="project" value="TreeGrafter"/>
</dbReference>
<dbReference type="GO" id="GO:0006423">
    <property type="term" value="P:cysteinyl-tRNA aminoacylation"/>
    <property type="evidence" value="ECO:0007669"/>
    <property type="project" value="UniProtKB-UniRule"/>
</dbReference>
<feature type="region of interest" description="Disordered" evidence="14">
    <location>
        <begin position="333"/>
        <end position="356"/>
    </location>
</feature>
<dbReference type="FunFam" id="3.40.50.620:FF:000068">
    <property type="entry name" value="Cysteine--tRNA ligase"/>
    <property type="match status" value="1"/>
</dbReference>
<dbReference type="PANTHER" id="PTHR10890">
    <property type="entry name" value="CYSTEINYL-TRNA SYNTHETASE"/>
    <property type="match status" value="1"/>
</dbReference>
<dbReference type="HAMAP" id="MF_00041">
    <property type="entry name" value="Cys_tRNA_synth"/>
    <property type="match status" value="1"/>
</dbReference>
<comment type="catalytic activity">
    <reaction evidence="12 13">
        <text>tRNA(Cys) + L-cysteine + ATP = L-cysteinyl-tRNA(Cys) + AMP + diphosphate</text>
        <dbReference type="Rhea" id="RHEA:17773"/>
        <dbReference type="Rhea" id="RHEA-COMP:9661"/>
        <dbReference type="Rhea" id="RHEA-COMP:9679"/>
        <dbReference type="ChEBI" id="CHEBI:30616"/>
        <dbReference type="ChEBI" id="CHEBI:33019"/>
        <dbReference type="ChEBI" id="CHEBI:35235"/>
        <dbReference type="ChEBI" id="CHEBI:78442"/>
        <dbReference type="ChEBI" id="CHEBI:78517"/>
        <dbReference type="ChEBI" id="CHEBI:456215"/>
        <dbReference type="EC" id="6.1.1.16"/>
    </reaction>
</comment>
<dbReference type="InterPro" id="IPR009080">
    <property type="entry name" value="tRNAsynth_Ia_anticodon-bd"/>
</dbReference>
<keyword evidence="7 13" id="KW-0547">Nucleotide-binding</keyword>
<comment type="caution">
    <text evidence="16">The sequence shown here is derived from an EMBL/GenBank/DDBJ whole genome shotgun (WGS) entry which is preliminary data.</text>
</comment>
<dbReference type="SUPFAM" id="SSF47323">
    <property type="entry name" value="Anticodon-binding domain of a subclass of class I aminoacyl-tRNA synthetases"/>
    <property type="match status" value="1"/>
</dbReference>
<feature type="domain" description="Cysteinyl-tRNA synthetase class Ia DALR" evidence="15">
    <location>
        <begin position="385"/>
        <end position="447"/>
    </location>
</feature>
<protein>
    <recommendedName>
        <fullName evidence="13">Cysteine--tRNA ligase</fullName>
        <ecNumber evidence="13">6.1.1.16</ecNumber>
    </recommendedName>
    <alternativeName>
        <fullName evidence="13">Cysteinyl-tRNA synthetase</fullName>
        <shortName evidence="13">CysRS</shortName>
    </alternativeName>
</protein>
<name>A0A927K1I6_9ACTN</name>
<evidence type="ECO:0000259" key="15">
    <source>
        <dbReference type="SMART" id="SM00840"/>
    </source>
</evidence>
<evidence type="ECO:0000256" key="2">
    <source>
        <dbReference type="ARBA" id="ARBA00005594"/>
    </source>
</evidence>
<evidence type="ECO:0000256" key="7">
    <source>
        <dbReference type="ARBA" id="ARBA00022741"/>
    </source>
</evidence>
<feature type="short sequence motif" description="'KMSKS' region" evidence="13">
    <location>
        <begin position="271"/>
        <end position="275"/>
    </location>
</feature>
<gene>
    <name evidence="13" type="primary">cysS</name>
    <name evidence="16" type="ORF">IE331_01950</name>
</gene>
<keyword evidence="6 13" id="KW-0479">Metal-binding</keyword>
<comment type="similarity">
    <text evidence="2 13">Belongs to the class-I aminoacyl-tRNA synthetase family.</text>
</comment>
<dbReference type="InterPro" id="IPR015273">
    <property type="entry name" value="Cys-tRNA-synt_Ia_DALR"/>
</dbReference>
<feature type="binding site" evidence="13">
    <location>
        <position position="274"/>
    </location>
    <ligand>
        <name>ATP</name>
        <dbReference type="ChEBI" id="CHEBI:30616"/>
    </ligand>
</feature>
<dbReference type="PANTHER" id="PTHR10890:SF30">
    <property type="entry name" value="CYSTEINE--TRNA LIGASE"/>
    <property type="match status" value="1"/>
</dbReference>
<dbReference type="GO" id="GO:0008270">
    <property type="term" value="F:zinc ion binding"/>
    <property type="evidence" value="ECO:0007669"/>
    <property type="project" value="UniProtKB-UniRule"/>
</dbReference>
<dbReference type="PRINTS" id="PR00983">
    <property type="entry name" value="TRNASYNTHCYS"/>
</dbReference>
<evidence type="ECO:0000256" key="13">
    <source>
        <dbReference type="HAMAP-Rule" id="MF_00041"/>
    </source>
</evidence>
<dbReference type="AlphaFoldDB" id="A0A927K1I6"/>
<feature type="binding site" evidence="13">
    <location>
        <position position="29"/>
    </location>
    <ligand>
        <name>Zn(2+)</name>
        <dbReference type="ChEBI" id="CHEBI:29105"/>
    </ligand>
</feature>
<dbReference type="InterPro" id="IPR024909">
    <property type="entry name" value="Cys-tRNA/MSH_ligase"/>
</dbReference>
<dbReference type="SMART" id="SM00840">
    <property type="entry name" value="DALR_2"/>
    <property type="match status" value="1"/>
</dbReference>